<dbReference type="EMBL" id="HF680312">
    <property type="protein sequence ID" value="CCU73776.1"/>
    <property type="molecule type" value="Genomic_DNA"/>
</dbReference>
<dbReference type="AlphaFoldDB" id="M5E8Q8"/>
<dbReference type="RefSeq" id="WP_015488479.1">
    <property type="nucleotide sequence ID" value="NC_020888.1"/>
</dbReference>
<dbReference type="eggNOG" id="ENOG5032S2S">
    <property type="taxonomic scope" value="Bacteria"/>
</dbReference>
<evidence type="ECO:0000313" key="2">
    <source>
        <dbReference type="Proteomes" id="UP000011866"/>
    </source>
</evidence>
<organism evidence="1 2">
    <name type="scientific">Thalassolituus oleivorans MIL-1</name>
    <dbReference type="NCBI Taxonomy" id="1298593"/>
    <lineage>
        <taxon>Bacteria</taxon>
        <taxon>Pseudomonadati</taxon>
        <taxon>Pseudomonadota</taxon>
        <taxon>Gammaproteobacteria</taxon>
        <taxon>Oceanospirillales</taxon>
        <taxon>Oceanospirillaceae</taxon>
        <taxon>Thalassolituus</taxon>
    </lineage>
</organism>
<accession>M5E8Q8</accession>
<reference evidence="1 2" key="1">
    <citation type="journal article" date="2013" name="Genome Announc.">
        <title>Genome Sequence of Thalassolituus oleivorans MIL-1 (DSM 14913T).</title>
        <authorList>
            <person name="Golyshin P.N."/>
            <person name="Werner J."/>
            <person name="Chernikova T.N."/>
            <person name="Tran H."/>
            <person name="Ferrer M."/>
            <person name="Yakimov M.M."/>
            <person name="Teeling H."/>
            <person name="Golyshina O.V."/>
        </authorList>
    </citation>
    <scope>NUCLEOTIDE SEQUENCE [LARGE SCALE GENOMIC DNA]</scope>
    <source>
        <strain evidence="1 2">MIL-1</strain>
    </source>
</reference>
<proteinExistence type="predicted"/>
<evidence type="ECO:0000313" key="1">
    <source>
        <dbReference type="EMBL" id="CCU73776.1"/>
    </source>
</evidence>
<sequence length="133" mass="14322">MVKATSPVRLKSSLMNAATVAGIPLQRTAAEQIEYWADIGRKVARNVDPEILLAVQAGLAVLRVEDAVCAPVDPDEVFKIHERECKSGALSEAIASGSVRYQASLSKLGYLEACHPDGYIEVGHFINGQFIAK</sequence>
<dbReference type="GeneID" id="79178100"/>
<dbReference type="Pfam" id="PF11903">
    <property type="entry name" value="ParD_like"/>
    <property type="match status" value="1"/>
</dbReference>
<dbReference type="InterPro" id="IPR021831">
    <property type="entry name" value="ParD-like"/>
</dbReference>
<keyword evidence="2" id="KW-1185">Reference proteome</keyword>
<dbReference type="KEGG" id="tol:TOL_3386"/>
<protein>
    <recommendedName>
        <fullName evidence="3">ParD-like antitoxin of type II toxin-antitoxin system</fullName>
    </recommendedName>
</protein>
<dbReference type="STRING" id="187493.CN03_16805"/>
<evidence type="ECO:0008006" key="3">
    <source>
        <dbReference type="Google" id="ProtNLM"/>
    </source>
</evidence>
<gene>
    <name evidence="1" type="ORF">TOL_3386</name>
</gene>
<dbReference type="Proteomes" id="UP000011866">
    <property type="component" value="Chromosome"/>
</dbReference>
<name>M5E8Q8_9GAMM</name>
<dbReference type="HOGENOM" id="CLU_1895186_0_0_6"/>